<sequence>GRASLTALGCYRDSFGRHRIFSNLFLRVNVRRRWPNVDHITQACARAAVAKGYRIFSIQNFVECRWGPTAERDYARYGYGWYCYSGLGWYDSGSVYSIQSPTAVNGQWTNWSQWSRCSRTCNGGTRSRRRSCTNPPPSNGGAPCSGPGSQSQFCGRIPCQFIVGGVLSHWSSWSPCSKSCGGGTRTRTRSCMNRPFFSFVRPVCSGHLSEDQQCNNNRCVVPVNGGWSQWQTWEPCSRTCGTGSQARSRTCTSPPANNGGASCPGQNVQTRKCGSDNCPGCVEGSTALDRCGQRCRCSGGRLIDCTRIRREFTTMTTGDREKYISAVVTASTDSRYKADYDRLITLHKTIFNSGIHGRDNFLPWHRWFVLQYENILRRVDCQVTVPFWDWSLVPRTWRNTGPSSIWFGGSSGFGGNGGQAATRCVRDGPFRRGVWNVVPSADQKGCLRRQFNQSENAPNSIAVAAMLRFGPSSFFDFELTLRLFLHDPIHCLIGGTYIS</sequence>
<dbReference type="InterPro" id="IPR036383">
    <property type="entry name" value="TSP1_rpt_sf"/>
</dbReference>
<protein>
    <recommendedName>
        <fullName evidence="4">Tyrosinase copper-binding domain-containing protein</fullName>
    </recommendedName>
</protein>
<dbReference type="InterPro" id="IPR052065">
    <property type="entry name" value="Compl_asym_regulator"/>
</dbReference>
<dbReference type="PRINTS" id="PR01705">
    <property type="entry name" value="TSP1REPEAT"/>
</dbReference>
<dbReference type="EMBL" id="CALNXI010005485">
    <property type="protein sequence ID" value="CAH3197910.1"/>
    <property type="molecule type" value="Genomic_DNA"/>
</dbReference>
<dbReference type="SUPFAM" id="SSF82895">
    <property type="entry name" value="TSP-1 type 1 repeat"/>
    <property type="match status" value="3"/>
</dbReference>
<organism evidence="5 6">
    <name type="scientific">Porites evermanni</name>
    <dbReference type="NCBI Taxonomy" id="104178"/>
    <lineage>
        <taxon>Eukaryota</taxon>
        <taxon>Metazoa</taxon>
        <taxon>Cnidaria</taxon>
        <taxon>Anthozoa</taxon>
        <taxon>Hexacorallia</taxon>
        <taxon>Scleractinia</taxon>
        <taxon>Fungiina</taxon>
        <taxon>Poritidae</taxon>
        <taxon>Porites</taxon>
    </lineage>
</organism>
<dbReference type="Pfam" id="PF00090">
    <property type="entry name" value="TSP_1"/>
    <property type="match status" value="3"/>
</dbReference>
<keyword evidence="6" id="KW-1185">Reference proteome</keyword>
<feature type="non-terminal residue" evidence="5">
    <location>
        <position position="499"/>
    </location>
</feature>
<dbReference type="PROSITE" id="PS00497">
    <property type="entry name" value="TYROSINASE_1"/>
    <property type="match status" value="1"/>
</dbReference>
<dbReference type="Pfam" id="PF00264">
    <property type="entry name" value="Tyrosinase"/>
    <property type="match status" value="1"/>
</dbReference>
<dbReference type="InterPro" id="IPR002227">
    <property type="entry name" value="Tyrosinase_Cu-bd"/>
</dbReference>
<dbReference type="SUPFAM" id="SSF48056">
    <property type="entry name" value="Di-copper centre-containing domain"/>
    <property type="match status" value="1"/>
</dbReference>
<dbReference type="Gene3D" id="1.10.1280.10">
    <property type="entry name" value="Di-copper center containing domain from catechol oxidase"/>
    <property type="match status" value="1"/>
</dbReference>
<dbReference type="InterPro" id="IPR000884">
    <property type="entry name" value="TSP1_rpt"/>
</dbReference>
<dbReference type="PRINTS" id="PR00092">
    <property type="entry name" value="TYROSINASE"/>
</dbReference>
<dbReference type="PROSITE" id="PS50092">
    <property type="entry name" value="TSP1"/>
    <property type="match status" value="3"/>
</dbReference>
<dbReference type="Proteomes" id="UP001159427">
    <property type="component" value="Unassembled WGS sequence"/>
</dbReference>
<dbReference type="InterPro" id="IPR008922">
    <property type="entry name" value="Di-copper_centre_dom_sf"/>
</dbReference>
<evidence type="ECO:0000256" key="3">
    <source>
        <dbReference type="SAM" id="MobiDB-lite"/>
    </source>
</evidence>
<dbReference type="Gene3D" id="2.20.100.10">
    <property type="entry name" value="Thrombospondin type-1 (TSP1) repeat"/>
    <property type="match status" value="3"/>
</dbReference>
<evidence type="ECO:0000313" key="5">
    <source>
        <dbReference type="EMBL" id="CAH3197910.1"/>
    </source>
</evidence>
<accession>A0ABN8T2F1</accession>
<keyword evidence="2" id="KW-1015">Disulfide bond</keyword>
<feature type="region of interest" description="Disordered" evidence="3">
    <location>
        <begin position="123"/>
        <end position="144"/>
    </location>
</feature>
<proteinExistence type="predicted"/>
<keyword evidence="1" id="KW-0677">Repeat</keyword>
<comment type="caution">
    <text evidence="5">The sequence shown here is derived from an EMBL/GenBank/DDBJ whole genome shotgun (WGS) entry which is preliminary data.</text>
</comment>
<dbReference type="PANTHER" id="PTHR22906">
    <property type="entry name" value="PROPERDIN"/>
    <property type="match status" value="1"/>
</dbReference>
<name>A0ABN8T2F1_9CNID</name>
<gene>
    <name evidence="5" type="ORF">PEVE_00035416</name>
</gene>
<evidence type="ECO:0000256" key="1">
    <source>
        <dbReference type="ARBA" id="ARBA00022737"/>
    </source>
</evidence>
<feature type="non-terminal residue" evidence="5">
    <location>
        <position position="1"/>
    </location>
</feature>
<evidence type="ECO:0000313" key="6">
    <source>
        <dbReference type="Proteomes" id="UP001159427"/>
    </source>
</evidence>
<evidence type="ECO:0000256" key="2">
    <source>
        <dbReference type="ARBA" id="ARBA00023157"/>
    </source>
</evidence>
<feature type="domain" description="Tyrosinase copper-binding" evidence="4">
    <location>
        <begin position="356"/>
        <end position="373"/>
    </location>
</feature>
<reference evidence="5 6" key="1">
    <citation type="submission" date="2022-05" db="EMBL/GenBank/DDBJ databases">
        <authorList>
            <consortium name="Genoscope - CEA"/>
            <person name="William W."/>
        </authorList>
    </citation>
    <scope>NUCLEOTIDE SEQUENCE [LARGE SCALE GENOMIC DNA]</scope>
</reference>
<dbReference type="SMART" id="SM00209">
    <property type="entry name" value="TSP1"/>
    <property type="match status" value="3"/>
</dbReference>
<evidence type="ECO:0000259" key="4">
    <source>
        <dbReference type="PROSITE" id="PS00497"/>
    </source>
</evidence>